<evidence type="ECO:0000256" key="19">
    <source>
        <dbReference type="ARBA" id="ARBA00038043"/>
    </source>
</evidence>
<dbReference type="InterPro" id="IPR008266">
    <property type="entry name" value="Tyr_kinase_AS"/>
</dbReference>
<dbReference type="OMA" id="MMEADEQ"/>
<keyword evidence="12" id="KW-0547">Nucleotide-binding</keyword>
<evidence type="ECO:0000256" key="11">
    <source>
        <dbReference type="ARBA" id="ARBA00022737"/>
    </source>
</evidence>
<keyword evidence="7" id="KW-0433">Leucine-rich repeat</keyword>
<dbReference type="PROSITE" id="PS00109">
    <property type="entry name" value="PROTEIN_KINASE_TYR"/>
    <property type="match status" value="1"/>
</dbReference>
<evidence type="ECO:0000256" key="22">
    <source>
        <dbReference type="SAM" id="Phobius"/>
    </source>
</evidence>
<dbReference type="InterPro" id="IPR000719">
    <property type="entry name" value="Prot_kinase_dom"/>
</dbReference>
<comment type="caution">
    <text evidence="25">The sequence shown here is derived from an EMBL/GenBank/DDBJ whole genome shotgun (WGS) entry which is preliminary data.</text>
</comment>
<evidence type="ECO:0000256" key="14">
    <source>
        <dbReference type="ARBA" id="ARBA00022840"/>
    </source>
</evidence>
<evidence type="ECO:0000256" key="16">
    <source>
        <dbReference type="ARBA" id="ARBA00023136"/>
    </source>
</evidence>
<proteinExistence type="inferred from homology"/>
<dbReference type="Gene3D" id="1.10.510.10">
    <property type="entry name" value="Transferase(Phosphotransferase) domain 1"/>
    <property type="match status" value="1"/>
</dbReference>
<dbReference type="SUPFAM" id="SSF56112">
    <property type="entry name" value="Protein kinase-like (PK-like)"/>
    <property type="match status" value="1"/>
</dbReference>
<evidence type="ECO:0000256" key="7">
    <source>
        <dbReference type="ARBA" id="ARBA00022614"/>
    </source>
</evidence>
<keyword evidence="16 22" id="KW-0472">Membrane</keyword>
<dbReference type="EC" id="2.7.11.1" evidence="3"/>
<dbReference type="Proteomes" id="UP000238479">
    <property type="component" value="Chromosome 7"/>
</dbReference>
<feature type="domain" description="Protein kinase" evidence="24">
    <location>
        <begin position="628"/>
        <end position="911"/>
    </location>
</feature>
<keyword evidence="17" id="KW-0675">Receptor</keyword>
<dbReference type="FunFam" id="1.10.510.10:FF:000445">
    <property type="entry name" value="MDIS1-interacting receptor like kinase 2"/>
    <property type="match status" value="1"/>
</dbReference>
<evidence type="ECO:0000256" key="8">
    <source>
        <dbReference type="ARBA" id="ARBA00022679"/>
    </source>
</evidence>
<dbReference type="Pfam" id="PF13855">
    <property type="entry name" value="LRR_8"/>
    <property type="match status" value="2"/>
</dbReference>
<dbReference type="Pfam" id="PF07714">
    <property type="entry name" value="PK_Tyr_Ser-Thr"/>
    <property type="match status" value="1"/>
</dbReference>
<evidence type="ECO:0000256" key="9">
    <source>
        <dbReference type="ARBA" id="ARBA00022692"/>
    </source>
</evidence>
<comment type="similarity">
    <text evidence="19">Belongs to the polygalacturonase-inhibiting protein family.</text>
</comment>
<keyword evidence="5" id="KW-0723">Serine/threonine-protein kinase</keyword>
<comment type="catalytic activity">
    <reaction evidence="21">
        <text>L-seryl-[protein] + ATP = O-phospho-L-seryl-[protein] + ADP + H(+)</text>
        <dbReference type="Rhea" id="RHEA:17989"/>
        <dbReference type="Rhea" id="RHEA-COMP:9863"/>
        <dbReference type="Rhea" id="RHEA-COMP:11604"/>
        <dbReference type="ChEBI" id="CHEBI:15378"/>
        <dbReference type="ChEBI" id="CHEBI:29999"/>
        <dbReference type="ChEBI" id="CHEBI:30616"/>
        <dbReference type="ChEBI" id="CHEBI:83421"/>
        <dbReference type="ChEBI" id="CHEBI:456216"/>
        <dbReference type="EC" id="2.7.11.1"/>
    </reaction>
</comment>
<evidence type="ECO:0000256" key="6">
    <source>
        <dbReference type="ARBA" id="ARBA00022553"/>
    </source>
</evidence>
<evidence type="ECO:0000256" key="5">
    <source>
        <dbReference type="ARBA" id="ARBA00022527"/>
    </source>
</evidence>
<protein>
    <recommendedName>
        <fullName evidence="3">non-specific serine/threonine protein kinase</fullName>
        <ecNumber evidence="3">2.7.11.1</ecNumber>
    </recommendedName>
</protein>
<evidence type="ECO:0000256" key="21">
    <source>
        <dbReference type="ARBA" id="ARBA00048679"/>
    </source>
</evidence>
<dbReference type="FunFam" id="3.30.200.20:FF:000309">
    <property type="entry name" value="Leucine-rich repeat receptor protein kinase MSP1"/>
    <property type="match status" value="1"/>
</dbReference>
<keyword evidence="14" id="KW-0067">ATP-binding</keyword>
<keyword evidence="18" id="KW-0325">Glycoprotein</keyword>
<keyword evidence="26" id="KW-1185">Reference proteome</keyword>
<dbReference type="GO" id="GO:0004674">
    <property type="term" value="F:protein serine/threonine kinase activity"/>
    <property type="evidence" value="ECO:0007669"/>
    <property type="project" value="UniProtKB-KW"/>
</dbReference>
<name>A0A2P6PHM2_ROSCH</name>
<keyword evidence="10 23" id="KW-0732">Signal</keyword>
<feature type="transmembrane region" description="Helical" evidence="22">
    <location>
        <begin position="566"/>
        <end position="588"/>
    </location>
</feature>
<keyword evidence="8 25" id="KW-0808">Transferase</keyword>
<evidence type="ECO:0000313" key="26">
    <source>
        <dbReference type="Proteomes" id="UP000238479"/>
    </source>
</evidence>
<dbReference type="InterPro" id="IPR055414">
    <property type="entry name" value="LRR_R13L4/SHOC2-like"/>
</dbReference>
<keyword evidence="13" id="KW-0418">Kinase</keyword>
<accession>A0A2P6PHM2</accession>
<dbReference type="PANTHER" id="PTHR48005">
    <property type="entry name" value="LEUCINE RICH REPEAT KINASE 2"/>
    <property type="match status" value="1"/>
</dbReference>
<dbReference type="Gramene" id="PRQ21435">
    <property type="protein sequence ID" value="PRQ21435"/>
    <property type="gene ID" value="RchiOBHm_Chr7g0239211"/>
</dbReference>
<evidence type="ECO:0000256" key="12">
    <source>
        <dbReference type="ARBA" id="ARBA00022741"/>
    </source>
</evidence>
<dbReference type="InterPro" id="IPR032675">
    <property type="entry name" value="LRR_dom_sf"/>
</dbReference>
<organism evidence="25 26">
    <name type="scientific">Rosa chinensis</name>
    <name type="common">China rose</name>
    <dbReference type="NCBI Taxonomy" id="74649"/>
    <lineage>
        <taxon>Eukaryota</taxon>
        <taxon>Viridiplantae</taxon>
        <taxon>Streptophyta</taxon>
        <taxon>Embryophyta</taxon>
        <taxon>Tracheophyta</taxon>
        <taxon>Spermatophyta</taxon>
        <taxon>Magnoliopsida</taxon>
        <taxon>eudicotyledons</taxon>
        <taxon>Gunneridae</taxon>
        <taxon>Pentapetalae</taxon>
        <taxon>rosids</taxon>
        <taxon>fabids</taxon>
        <taxon>Rosales</taxon>
        <taxon>Rosaceae</taxon>
        <taxon>Rosoideae</taxon>
        <taxon>Rosoideae incertae sedis</taxon>
        <taxon>Rosa</taxon>
    </lineage>
</organism>
<dbReference type="InterPro" id="IPR003591">
    <property type="entry name" value="Leu-rich_rpt_typical-subtyp"/>
</dbReference>
<feature type="chain" id="PRO_5015118110" description="non-specific serine/threonine protein kinase" evidence="23">
    <location>
        <begin position="26"/>
        <end position="935"/>
    </location>
</feature>
<dbReference type="InterPro" id="IPR011009">
    <property type="entry name" value="Kinase-like_dom_sf"/>
</dbReference>
<evidence type="ECO:0000256" key="4">
    <source>
        <dbReference type="ARBA" id="ARBA00022512"/>
    </source>
</evidence>
<evidence type="ECO:0000259" key="24">
    <source>
        <dbReference type="PROSITE" id="PS50011"/>
    </source>
</evidence>
<keyword evidence="15 22" id="KW-1133">Transmembrane helix</keyword>
<evidence type="ECO:0000256" key="20">
    <source>
        <dbReference type="ARBA" id="ARBA00047899"/>
    </source>
</evidence>
<sequence>MRSLAFEKVCPLVCCLFLYVHLLSSQNYFSHFASASSTTEAEALLKWKASFLNQTSHNNQLTDWIYLPKTTDTNTTNSSNNPKANESPCIWTGISCNAAGSVTNITIASSGIQGMLHEFSFSSFPNLEYLDLSLNKLFDVIPPQISSLSKLLHLDLSNNQFFGRIPPEIGLLRNLTFLYLYKNNLFDTIPKELGNLKSLVHLELNANQLNGSIPTTLGDLHNLKILHLSDNQLSGSIPQNLGNIQSLTVLELDNNQFSGYLPQNICRARSLINFSASSNHLIGPIPKSLKTCTSLFRVRLERNQLTGNISEDFGVYPSLNFIDLSNNQFYGKISPNWGLSPNLTTLRIAGNNLIGSIPAEIGNATQIYALDLSSNGLVGTIPKEFGGLNSMVNLMLDGNELSGRVPSEFKSLTDLEYLNLSANKFNGSIPSFVGDFLKLNYLNLSNNKFSQAIPFQLGKLIHLSQLDLSFNALEGQIPSDISNMQSLKILNISHNNLSGFIPTSMEDMHGLTYVDISYNHLEGPLPNIKAFQAAPPEALQDNKGLCDNSSFLQLCNNESPKKDHKLVLLIIFLVLGAIALLAFIFAFVPKREKKHLEEKNRDDEISFSILKFDGKMMFKEIVRATKDFDPMHCIGQGEQGSVYKATLSSTCTVAVKKLHLLCDDDKNVQKAFLNEIRALTEMRHRNIVKLYGFCSHRQHSFLVYKYLEKGSLARVLSKDEEAKELGWSKRLNIVKGVARALCYMHHDCLKPIVHRDISSKNVLLDAKYRACVSDVGIAKFLNPDSANWTAVAVTYGYIAPELAYTMVVNEKCDVYSFGVVALEIVMGRHPGDLLSSLSSGLSSSSSSSTALPAHPMPVVDVFDQRISPPTHQVAGEVLSLMKIAFACLNSCPRSRPTMKQVSQQFETHQRLHLTKPLRMIKLGELLDFDGLDLAI</sequence>
<dbReference type="InterPro" id="IPR051420">
    <property type="entry name" value="Ser_Thr_Kinases_DiverseReg"/>
</dbReference>
<keyword evidence="4" id="KW-0134">Cell wall</keyword>
<evidence type="ECO:0000256" key="15">
    <source>
        <dbReference type="ARBA" id="ARBA00022989"/>
    </source>
</evidence>
<feature type="signal peptide" evidence="23">
    <location>
        <begin position="1"/>
        <end position="25"/>
    </location>
</feature>
<evidence type="ECO:0000256" key="1">
    <source>
        <dbReference type="ARBA" id="ARBA00004191"/>
    </source>
</evidence>
<keyword evidence="9 22" id="KW-0812">Transmembrane</keyword>
<reference evidence="25 26" key="1">
    <citation type="journal article" date="2018" name="Nat. Genet.">
        <title>The Rosa genome provides new insights in the design of modern roses.</title>
        <authorList>
            <person name="Bendahmane M."/>
        </authorList>
    </citation>
    <scope>NUCLEOTIDE SEQUENCE [LARGE SCALE GENOMIC DNA]</scope>
    <source>
        <strain evidence="26">cv. Old Blush</strain>
    </source>
</reference>
<dbReference type="Gene3D" id="3.30.200.20">
    <property type="entry name" value="Phosphorylase Kinase, domain 1"/>
    <property type="match status" value="1"/>
</dbReference>
<dbReference type="GO" id="GO:0005524">
    <property type="term" value="F:ATP binding"/>
    <property type="evidence" value="ECO:0007669"/>
    <property type="project" value="UniProtKB-KW"/>
</dbReference>
<evidence type="ECO:0000256" key="13">
    <source>
        <dbReference type="ARBA" id="ARBA00022777"/>
    </source>
</evidence>
<keyword evidence="6" id="KW-0597">Phosphoprotein</keyword>
<evidence type="ECO:0000256" key="2">
    <source>
        <dbReference type="ARBA" id="ARBA00004479"/>
    </source>
</evidence>
<evidence type="ECO:0000256" key="18">
    <source>
        <dbReference type="ARBA" id="ARBA00023180"/>
    </source>
</evidence>
<dbReference type="FunFam" id="3.80.10.10:FF:000177">
    <property type="entry name" value="Leucine-rich repeat receptor-like serine/threonine-protein kinase At1g17230"/>
    <property type="match status" value="1"/>
</dbReference>
<gene>
    <name evidence="25" type="ORF">RchiOBHm_Chr7g0239211</name>
</gene>
<dbReference type="SMART" id="SM00369">
    <property type="entry name" value="LRR_TYP"/>
    <property type="match status" value="7"/>
</dbReference>
<evidence type="ECO:0000256" key="17">
    <source>
        <dbReference type="ARBA" id="ARBA00023170"/>
    </source>
</evidence>
<dbReference type="Gene3D" id="3.80.10.10">
    <property type="entry name" value="Ribonuclease Inhibitor"/>
    <property type="match status" value="3"/>
</dbReference>
<dbReference type="PANTHER" id="PTHR48005:SF70">
    <property type="entry name" value="MDIS1-INTERACTING RECEPTOR LIKE KINASE 2-LIKE"/>
    <property type="match status" value="1"/>
</dbReference>
<dbReference type="InterPro" id="IPR001611">
    <property type="entry name" value="Leu-rich_rpt"/>
</dbReference>
<evidence type="ECO:0000256" key="3">
    <source>
        <dbReference type="ARBA" id="ARBA00012513"/>
    </source>
</evidence>
<comment type="catalytic activity">
    <reaction evidence="20">
        <text>L-threonyl-[protein] + ATP = O-phospho-L-threonyl-[protein] + ADP + H(+)</text>
        <dbReference type="Rhea" id="RHEA:46608"/>
        <dbReference type="Rhea" id="RHEA-COMP:11060"/>
        <dbReference type="Rhea" id="RHEA-COMP:11605"/>
        <dbReference type="ChEBI" id="CHEBI:15378"/>
        <dbReference type="ChEBI" id="CHEBI:30013"/>
        <dbReference type="ChEBI" id="CHEBI:30616"/>
        <dbReference type="ChEBI" id="CHEBI:61977"/>
        <dbReference type="ChEBI" id="CHEBI:456216"/>
        <dbReference type="EC" id="2.7.11.1"/>
    </reaction>
</comment>
<dbReference type="GO" id="GO:0016020">
    <property type="term" value="C:membrane"/>
    <property type="evidence" value="ECO:0007669"/>
    <property type="project" value="UniProtKB-SubCell"/>
</dbReference>
<evidence type="ECO:0000313" key="25">
    <source>
        <dbReference type="EMBL" id="PRQ21435.1"/>
    </source>
</evidence>
<dbReference type="Pfam" id="PF00560">
    <property type="entry name" value="LRR_1"/>
    <property type="match status" value="2"/>
</dbReference>
<dbReference type="SUPFAM" id="SSF52058">
    <property type="entry name" value="L domain-like"/>
    <property type="match status" value="2"/>
</dbReference>
<keyword evidence="11" id="KW-0677">Repeat</keyword>
<evidence type="ECO:0000256" key="23">
    <source>
        <dbReference type="SAM" id="SignalP"/>
    </source>
</evidence>
<dbReference type="EMBL" id="PDCK01000045">
    <property type="protein sequence ID" value="PRQ21435.1"/>
    <property type="molecule type" value="Genomic_DNA"/>
</dbReference>
<dbReference type="InterPro" id="IPR001245">
    <property type="entry name" value="Ser-Thr/Tyr_kinase_cat_dom"/>
</dbReference>
<dbReference type="FunFam" id="3.80.10.10:FF:000400">
    <property type="entry name" value="Nuclear pore complex protein NUP107"/>
    <property type="match status" value="1"/>
</dbReference>
<evidence type="ECO:0000256" key="10">
    <source>
        <dbReference type="ARBA" id="ARBA00022729"/>
    </source>
</evidence>
<keyword evidence="4" id="KW-0964">Secreted</keyword>
<dbReference type="Pfam" id="PF23598">
    <property type="entry name" value="LRR_14"/>
    <property type="match status" value="1"/>
</dbReference>
<comment type="subcellular location">
    <subcellularLocation>
        <location evidence="2">Membrane</location>
        <topology evidence="2">Single-pass type I membrane protein</topology>
    </subcellularLocation>
    <subcellularLocation>
        <location evidence="1">Secreted</location>
        <location evidence="1">Cell wall</location>
    </subcellularLocation>
</comment>
<dbReference type="PROSITE" id="PS50011">
    <property type="entry name" value="PROTEIN_KINASE_DOM"/>
    <property type="match status" value="1"/>
</dbReference>
<dbReference type="AlphaFoldDB" id="A0A2P6PHM2"/>